<proteinExistence type="predicted"/>
<dbReference type="Proteomes" id="UP000178574">
    <property type="component" value="Unassembled WGS sequence"/>
</dbReference>
<protein>
    <submittedName>
        <fullName evidence="2">Uncharacterized protein</fullName>
    </submittedName>
</protein>
<organism evidence="2 3">
    <name type="scientific">Candidatus Sungbacteria bacterium RIFCSPHIGHO2_01_FULL_50_25</name>
    <dbReference type="NCBI Taxonomy" id="1802265"/>
    <lineage>
        <taxon>Bacteria</taxon>
        <taxon>Candidatus Sungiibacteriota</taxon>
    </lineage>
</organism>
<accession>A0A1G2KAR7</accession>
<evidence type="ECO:0000256" key="1">
    <source>
        <dbReference type="SAM" id="Phobius"/>
    </source>
</evidence>
<evidence type="ECO:0000313" key="2">
    <source>
        <dbReference type="EMBL" id="OGZ96475.1"/>
    </source>
</evidence>
<evidence type="ECO:0000313" key="3">
    <source>
        <dbReference type="Proteomes" id="UP000178574"/>
    </source>
</evidence>
<dbReference type="AlphaFoldDB" id="A0A1G2KAR7"/>
<keyword evidence="1" id="KW-0472">Membrane</keyword>
<feature type="transmembrane region" description="Helical" evidence="1">
    <location>
        <begin position="12"/>
        <end position="31"/>
    </location>
</feature>
<gene>
    <name evidence="2" type="ORF">A2847_00305</name>
</gene>
<name>A0A1G2KAR7_9BACT</name>
<keyword evidence="1" id="KW-0812">Transmembrane</keyword>
<dbReference type="EMBL" id="MHQD01000011">
    <property type="protein sequence ID" value="OGZ96475.1"/>
    <property type="molecule type" value="Genomic_DNA"/>
</dbReference>
<sequence length="178" mass="20228">MKDAQKQKSIIAIAFFGAILLTLAGGTWYLYKTMNGINSEIQTIKSEIASIESENNVIRDFQQLLTKREPDISRIRALFIEADRPLRFIEAIESLGRTTKNSITLDAQNPKPDSQYFIFRVTAEGKKQNVFQFLTLLEHAPYEITVRSYTLTAVSEIDPADPESQRMRLALALEVKTK</sequence>
<keyword evidence="1" id="KW-1133">Transmembrane helix</keyword>
<reference evidence="2 3" key="1">
    <citation type="journal article" date="2016" name="Nat. Commun.">
        <title>Thousands of microbial genomes shed light on interconnected biogeochemical processes in an aquifer system.</title>
        <authorList>
            <person name="Anantharaman K."/>
            <person name="Brown C.T."/>
            <person name="Hug L.A."/>
            <person name="Sharon I."/>
            <person name="Castelle C.J."/>
            <person name="Probst A.J."/>
            <person name="Thomas B.C."/>
            <person name="Singh A."/>
            <person name="Wilkins M.J."/>
            <person name="Karaoz U."/>
            <person name="Brodie E.L."/>
            <person name="Williams K.H."/>
            <person name="Hubbard S.S."/>
            <person name="Banfield J.F."/>
        </authorList>
    </citation>
    <scope>NUCLEOTIDE SEQUENCE [LARGE SCALE GENOMIC DNA]</scope>
</reference>
<comment type="caution">
    <text evidence="2">The sequence shown here is derived from an EMBL/GenBank/DDBJ whole genome shotgun (WGS) entry which is preliminary data.</text>
</comment>